<comment type="caution">
    <text evidence="1">The sequence shown here is derived from an EMBL/GenBank/DDBJ whole genome shotgun (WGS) entry which is preliminary data.</text>
</comment>
<evidence type="ECO:0000313" key="1">
    <source>
        <dbReference type="EMBL" id="MEJ8662218.1"/>
    </source>
</evidence>
<organism evidence="1 2">
    <name type="scientific">Streptomyces pratisoli</name>
    <dbReference type="NCBI Taxonomy" id="3139917"/>
    <lineage>
        <taxon>Bacteria</taxon>
        <taxon>Bacillati</taxon>
        <taxon>Actinomycetota</taxon>
        <taxon>Actinomycetes</taxon>
        <taxon>Kitasatosporales</taxon>
        <taxon>Streptomycetaceae</taxon>
        <taxon>Streptomyces</taxon>
    </lineage>
</organism>
<accession>A0ACC6QUM5</accession>
<reference evidence="1" key="1">
    <citation type="submission" date="2024-03" db="EMBL/GenBank/DDBJ databases">
        <title>Novel Streptomyces species of biotechnological and ecological value are a feature of Machair soil.</title>
        <authorList>
            <person name="Prole J.R."/>
            <person name="Goodfellow M."/>
            <person name="Allenby N."/>
            <person name="Ward A.C."/>
        </authorList>
    </citation>
    <scope>NUCLEOTIDE SEQUENCE</scope>
    <source>
        <strain evidence="1">MS1.AVA.4</strain>
    </source>
</reference>
<dbReference type="Proteomes" id="UP001375539">
    <property type="component" value="Unassembled WGS sequence"/>
</dbReference>
<evidence type="ECO:0000313" key="2">
    <source>
        <dbReference type="Proteomes" id="UP001375539"/>
    </source>
</evidence>
<proteinExistence type="predicted"/>
<name>A0ACC6QUM5_9ACTN</name>
<keyword evidence="2" id="KW-1185">Reference proteome</keyword>
<protein>
    <submittedName>
        <fullName evidence="1">Type I-E CRISPR-associated protein Cse2/CasB</fullName>
    </submittedName>
</protein>
<dbReference type="EMBL" id="JBBKAI010000002">
    <property type="protein sequence ID" value="MEJ8662218.1"/>
    <property type="molecule type" value="Genomic_DNA"/>
</dbReference>
<gene>
    <name evidence="1" type="primary">casB</name>
    <name evidence="1" type="synonym">cse2</name>
    <name evidence="1" type="ORF">WKI58_38100</name>
</gene>
<sequence>MTTTTVPTARARTAAATGALVTRLQKDYLNDRPHAVAALARMRRGAGREFAQAPDLWGLIDTGPLHDTPEDTGRPLNETELTRAENAVHVAVTLWALHQQSRPRGMHQPDRREKPTGLGAAVRRLMPPGDVAEPVLKRLIRAGTAPDLPTLAQRLRDIVLLLRREDIALDYTLLAAQLFHWQQPGGRDEVRRAWGRSFHAYRAPQGTAADEKTGIDAETNDTDKDAS</sequence>